<evidence type="ECO:0000313" key="2">
    <source>
        <dbReference type="Proteomes" id="UP001174677"/>
    </source>
</evidence>
<evidence type="ECO:0000313" key="1">
    <source>
        <dbReference type="EMBL" id="KAJ9184983.1"/>
    </source>
</evidence>
<dbReference type="Proteomes" id="UP001174677">
    <property type="component" value="Chromosome 3"/>
</dbReference>
<name>A0ABQ9MYC6_HEVBR</name>
<reference evidence="1" key="1">
    <citation type="journal article" date="2023" name="Plant Biotechnol. J.">
        <title>Chromosome-level wild Hevea brasiliensis genome provides new tools for genomic-assisted breeding and valuable loci to elevate rubber yield.</title>
        <authorList>
            <person name="Cheng H."/>
            <person name="Song X."/>
            <person name="Hu Y."/>
            <person name="Wu T."/>
            <person name="Yang Q."/>
            <person name="An Z."/>
            <person name="Feng S."/>
            <person name="Deng Z."/>
            <person name="Wu W."/>
            <person name="Zeng X."/>
            <person name="Tu M."/>
            <person name="Wang X."/>
            <person name="Huang H."/>
        </authorList>
    </citation>
    <scope>NUCLEOTIDE SEQUENCE</scope>
    <source>
        <strain evidence="1">MT/VB/25A 57/8</strain>
    </source>
</reference>
<proteinExistence type="predicted"/>
<comment type="caution">
    <text evidence="1">The sequence shown here is derived from an EMBL/GenBank/DDBJ whole genome shotgun (WGS) entry which is preliminary data.</text>
</comment>
<dbReference type="EMBL" id="JARPOI010000003">
    <property type="protein sequence ID" value="KAJ9184983.1"/>
    <property type="molecule type" value="Genomic_DNA"/>
</dbReference>
<organism evidence="1 2">
    <name type="scientific">Hevea brasiliensis</name>
    <name type="common">Para rubber tree</name>
    <name type="synonym">Siphonia brasiliensis</name>
    <dbReference type="NCBI Taxonomy" id="3981"/>
    <lineage>
        <taxon>Eukaryota</taxon>
        <taxon>Viridiplantae</taxon>
        <taxon>Streptophyta</taxon>
        <taxon>Embryophyta</taxon>
        <taxon>Tracheophyta</taxon>
        <taxon>Spermatophyta</taxon>
        <taxon>Magnoliopsida</taxon>
        <taxon>eudicotyledons</taxon>
        <taxon>Gunneridae</taxon>
        <taxon>Pentapetalae</taxon>
        <taxon>rosids</taxon>
        <taxon>fabids</taxon>
        <taxon>Malpighiales</taxon>
        <taxon>Euphorbiaceae</taxon>
        <taxon>Crotonoideae</taxon>
        <taxon>Micrandreae</taxon>
        <taxon>Hevea</taxon>
    </lineage>
</organism>
<protein>
    <submittedName>
        <fullName evidence="1">Uncharacterized protein</fullName>
    </submittedName>
</protein>
<sequence>MFVMTCLLERRLFNLPILMIHTMTFPIRHSTACLPYGCLVTRLLRALTVDSGTEAAMAILRDYGFYTIETFPHMGLTAY</sequence>
<gene>
    <name evidence="1" type="ORF">P3X46_004665</name>
</gene>
<keyword evidence="2" id="KW-1185">Reference proteome</keyword>
<accession>A0ABQ9MYC6</accession>